<dbReference type="InterPro" id="IPR013325">
    <property type="entry name" value="RNA_pol_sigma_r2"/>
</dbReference>
<accession>A0A5C6A9T4</accession>
<dbReference type="PANTHER" id="PTHR43133:SF8">
    <property type="entry name" value="RNA POLYMERASE SIGMA FACTOR HI_1459-RELATED"/>
    <property type="match status" value="1"/>
</dbReference>
<evidence type="ECO:0000259" key="5">
    <source>
        <dbReference type="Pfam" id="PF04542"/>
    </source>
</evidence>
<dbReference type="Proteomes" id="UP000316213">
    <property type="component" value="Unassembled WGS sequence"/>
</dbReference>
<dbReference type="Pfam" id="PF04542">
    <property type="entry name" value="Sigma70_r2"/>
    <property type="match status" value="1"/>
</dbReference>
<dbReference type="InterPro" id="IPR039425">
    <property type="entry name" value="RNA_pol_sigma-70-like"/>
</dbReference>
<evidence type="ECO:0000313" key="6">
    <source>
        <dbReference type="EMBL" id="TWT96319.1"/>
    </source>
</evidence>
<dbReference type="InterPro" id="IPR014284">
    <property type="entry name" value="RNA_pol_sigma-70_dom"/>
</dbReference>
<organism evidence="6 7">
    <name type="scientific">Neorhodopirellula pilleata</name>
    <dbReference type="NCBI Taxonomy" id="2714738"/>
    <lineage>
        <taxon>Bacteria</taxon>
        <taxon>Pseudomonadati</taxon>
        <taxon>Planctomycetota</taxon>
        <taxon>Planctomycetia</taxon>
        <taxon>Pirellulales</taxon>
        <taxon>Pirellulaceae</taxon>
        <taxon>Neorhodopirellula</taxon>
    </lineage>
</organism>
<dbReference type="GO" id="GO:0006352">
    <property type="term" value="P:DNA-templated transcription initiation"/>
    <property type="evidence" value="ECO:0007669"/>
    <property type="project" value="InterPro"/>
</dbReference>
<dbReference type="SUPFAM" id="SSF88946">
    <property type="entry name" value="Sigma2 domain of RNA polymerase sigma factors"/>
    <property type="match status" value="1"/>
</dbReference>
<feature type="domain" description="RNA polymerase sigma-70 region 2" evidence="5">
    <location>
        <begin position="29"/>
        <end position="98"/>
    </location>
</feature>
<evidence type="ECO:0000256" key="1">
    <source>
        <dbReference type="ARBA" id="ARBA00023015"/>
    </source>
</evidence>
<dbReference type="InterPro" id="IPR007627">
    <property type="entry name" value="RNA_pol_sigma70_r2"/>
</dbReference>
<reference evidence="6 7" key="1">
    <citation type="submission" date="2019-02" db="EMBL/GenBank/DDBJ databases">
        <title>Deep-cultivation of Planctomycetes and their phenomic and genomic characterization uncovers novel biology.</title>
        <authorList>
            <person name="Wiegand S."/>
            <person name="Jogler M."/>
            <person name="Boedeker C."/>
            <person name="Pinto D."/>
            <person name="Vollmers J."/>
            <person name="Rivas-Marin E."/>
            <person name="Kohn T."/>
            <person name="Peeters S.H."/>
            <person name="Heuer A."/>
            <person name="Rast P."/>
            <person name="Oberbeckmann S."/>
            <person name="Bunk B."/>
            <person name="Jeske O."/>
            <person name="Meyerdierks A."/>
            <person name="Storesund J.E."/>
            <person name="Kallscheuer N."/>
            <person name="Luecker S."/>
            <person name="Lage O.M."/>
            <person name="Pohl T."/>
            <person name="Merkel B.J."/>
            <person name="Hornburger P."/>
            <person name="Mueller R.-W."/>
            <person name="Bruemmer F."/>
            <person name="Labrenz M."/>
            <person name="Spormann A.M."/>
            <person name="Op Den Camp H."/>
            <person name="Overmann J."/>
            <person name="Amann R."/>
            <person name="Jetten M.S.M."/>
            <person name="Mascher T."/>
            <person name="Medema M.H."/>
            <person name="Devos D.P."/>
            <person name="Kaster A.-K."/>
            <person name="Ovreas L."/>
            <person name="Rohde M."/>
            <person name="Galperin M.Y."/>
            <person name="Jogler C."/>
        </authorList>
    </citation>
    <scope>NUCLEOTIDE SEQUENCE [LARGE SCALE GENOMIC DNA]</scope>
    <source>
        <strain evidence="6 7">Pla100</strain>
    </source>
</reference>
<dbReference type="GO" id="GO:0003677">
    <property type="term" value="F:DNA binding"/>
    <property type="evidence" value="ECO:0007669"/>
    <property type="project" value="UniProtKB-KW"/>
</dbReference>
<keyword evidence="7" id="KW-1185">Reference proteome</keyword>
<name>A0A5C6A9T4_9BACT</name>
<dbReference type="EMBL" id="SJPM01000005">
    <property type="protein sequence ID" value="TWT96319.1"/>
    <property type="molecule type" value="Genomic_DNA"/>
</dbReference>
<dbReference type="Gene3D" id="1.10.1740.10">
    <property type="match status" value="1"/>
</dbReference>
<dbReference type="NCBIfam" id="TIGR02937">
    <property type="entry name" value="sigma70-ECF"/>
    <property type="match status" value="1"/>
</dbReference>
<evidence type="ECO:0000256" key="3">
    <source>
        <dbReference type="ARBA" id="ARBA00023125"/>
    </source>
</evidence>
<keyword evidence="4" id="KW-0804">Transcription</keyword>
<keyword evidence="2" id="KW-0731">Sigma factor</keyword>
<dbReference type="GO" id="GO:0016987">
    <property type="term" value="F:sigma factor activity"/>
    <property type="evidence" value="ECO:0007669"/>
    <property type="project" value="UniProtKB-KW"/>
</dbReference>
<gene>
    <name evidence="6" type="ORF">Pla100_27960</name>
</gene>
<evidence type="ECO:0000256" key="2">
    <source>
        <dbReference type="ARBA" id="ARBA00023082"/>
    </source>
</evidence>
<dbReference type="PANTHER" id="PTHR43133">
    <property type="entry name" value="RNA POLYMERASE ECF-TYPE SIGMA FACTO"/>
    <property type="match status" value="1"/>
</dbReference>
<protein>
    <submittedName>
        <fullName evidence="6">RNA polymerase sigma factor RpoE</fullName>
    </submittedName>
</protein>
<comment type="caution">
    <text evidence="6">The sequence shown here is derived from an EMBL/GenBank/DDBJ whole genome shotgun (WGS) entry which is preliminary data.</text>
</comment>
<proteinExistence type="predicted"/>
<evidence type="ECO:0000256" key="4">
    <source>
        <dbReference type="ARBA" id="ARBA00023163"/>
    </source>
</evidence>
<keyword evidence="3" id="KW-0238">DNA-binding</keyword>
<sequence length="202" mass="23444">MSVTDSSTNVSLIARIQSDQRHEESWVDFVDRYGRRIFSWCERRGLQPNDAEDVTQEVLVRIAKYIRSFRYDAKQSFRGYLRQATENAVNDFTRLQNRQLPADQPDSISWLHLIESKGELMENLSEVFDLELLEFAMTRVRSRVSTERWRAWHETTIQGRDNKEVASELAMPLGTLYAAKNQIGNQVRAEIEVLESGSEIEG</sequence>
<keyword evidence="1" id="KW-0805">Transcription regulation</keyword>
<dbReference type="AlphaFoldDB" id="A0A5C6A9T4"/>
<evidence type="ECO:0000313" key="7">
    <source>
        <dbReference type="Proteomes" id="UP000316213"/>
    </source>
</evidence>